<dbReference type="SMART" id="SM00347">
    <property type="entry name" value="HTH_MARR"/>
    <property type="match status" value="1"/>
</dbReference>
<dbReference type="GO" id="GO:0006950">
    <property type="term" value="P:response to stress"/>
    <property type="evidence" value="ECO:0007669"/>
    <property type="project" value="TreeGrafter"/>
</dbReference>
<dbReference type="RefSeq" id="WP_182254607.1">
    <property type="nucleotide sequence ID" value="NZ_CP043732.1"/>
</dbReference>
<reference evidence="5 6" key="1">
    <citation type="journal article" date="2020" name="Front. Microbiol.">
        <title>Design of Bacterial Strain-Specific qPCR Assays Using NGS Data and Publicly Available Resources and Its Application to Track Biocontrol Strains.</title>
        <authorList>
            <person name="Hernandez I."/>
            <person name="Sant C."/>
            <person name="Martinez R."/>
            <person name="Fernandez C."/>
        </authorList>
    </citation>
    <scope>NUCLEOTIDE SEQUENCE [LARGE SCALE GENOMIC DNA]</scope>
    <source>
        <strain evidence="5 6">B24</strain>
    </source>
</reference>
<dbReference type="SUPFAM" id="SSF46785">
    <property type="entry name" value="Winged helix' DNA-binding domain"/>
    <property type="match status" value="1"/>
</dbReference>
<protein>
    <submittedName>
        <fullName evidence="5">MarR family transcriptional regulator</fullName>
    </submittedName>
</protein>
<dbReference type="PROSITE" id="PS50995">
    <property type="entry name" value="HTH_MARR_2"/>
    <property type="match status" value="1"/>
</dbReference>
<dbReference type="InterPro" id="IPR011991">
    <property type="entry name" value="ArsR-like_HTH"/>
</dbReference>
<accession>A0A7D7W7E8</accession>
<evidence type="ECO:0000256" key="1">
    <source>
        <dbReference type="ARBA" id="ARBA00023015"/>
    </source>
</evidence>
<dbReference type="InterPro" id="IPR036388">
    <property type="entry name" value="WH-like_DNA-bd_sf"/>
</dbReference>
<proteinExistence type="predicted"/>
<name>A0A7D7W7E8_9MICO</name>
<evidence type="ECO:0000256" key="3">
    <source>
        <dbReference type="ARBA" id="ARBA00023163"/>
    </source>
</evidence>
<evidence type="ECO:0000259" key="4">
    <source>
        <dbReference type="PROSITE" id="PS50995"/>
    </source>
</evidence>
<evidence type="ECO:0000256" key="2">
    <source>
        <dbReference type="ARBA" id="ARBA00023125"/>
    </source>
</evidence>
<dbReference type="PANTHER" id="PTHR33164">
    <property type="entry name" value="TRANSCRIPTIONAL REGULATOR, MARR FAMILY"/>
    <property type="match status" value="1"/>
</dbReference>
<dbReference type="Proteomes" id="UP000515708">
    <property type="component" value="Chromosome"/>
</dbReference>
<gene>
    <name evidence="5" type="ORF">FVO59_03275</name>
</gene>
<evidence type="ECO:0000313" key="5">
    <source>
        <dbReference type="EMBL" id="QMU96335.1"/>
    </source>
</evidence>
<dbReference type="AlphaFoldDB" id="A0A7D7W7E8"/>
<dbReference type="InterPro" id="IPR023187">
    <property type="entry name" value="Tscrpt_reg_MarR-type_CS"/>
</dbReference>
<keyword evidence="3" id="KW-0804">Transcription</keyword>
<dbReference type="InterPro" id="IPR000835">
    <property type="entry name" value="HTH_MarR-typ"/>
</dbReference>
<dbReference type="GO" id="GO:0003677">
    <property type="term" value="F:DNA binding"/>
    <property type="evidence" value="ECO:0007669"/>
    <property type="project" value="UniProtKB-KW"/>
</dbReference>
<dbReference type="EMBL" id="CP043732">
    <property type="protein sequence ID" value="QMU96335.1"/>
    <property type="molecule type" value="Genomic_DNA"/>
</dbReference>
<dbReference type="CDD" id="cd00090">
    <property type="entry name" value="HTH_ARSR"/>
    <property type="match status" value="1"/>
</dbReference>
<dbReference type="InterPro" id="IPR039422">
    <property type="entry name" value="MarR/SlyA-like"/>
</dbReference>
<dbReference type="InterPro" id="IPR036390">
    <property type="entry name" value="WH_DNA-bd_sf"/>
</dbReference>
<keyword evidence="1" id="KW-0805">Transcription regulation</keyword>
<dbReference type="GO" id="GO:0003700">
    <property type="term" value="F:DNA-binding transcription factor activity"/>
    <property type="evidence" value="ECO:0007669"/>
    <property type="project" value="InterPro"/>
</dbReference>
<dbReference type="PANTHER" id="PTHR33164:SF57">
    <property type="entry name" value="MARR-FAMILY TRANSCRIPTIONAL REGULATOR"/>
    <property type="match status" value="1"/>
</dbReference>
<dbReference type="Pfam" id="PF01047">
    <property type="entry name" value="MarR"/>
    <property type="match status" value="1"/>
</dbReference>
<dbReference type="PROSITE" id="PS01117">
    <property type="entry name" value="HTH_MARR_1"/>
    <property type="match status" value="1"/>
</dbReference>
<organism evidence="5 6">
    <name type="scientific">Microbacterium esteraromaticum</name>
    <dbReference type="NCBI Taxonomy" id="57043"/>
    <lineage>
        <taxon>Bacteria</taxon>
        <taxon>Bacillati</taxon>
        <taxon>Actinomycetota</taxon>
        <taxon>Actinomycetes</taxon>
        <taxon>Micrococcales</taxon>
        <taxon>Microbacteriaceae</taxon>
        <taxon>Microbacterium</taxon>
    </lineage>
</organism>
<keyword evidence="2" id="KW-0238">DNA-binding</keyword>
<sequence length="157" mass="17259">MTAQQAVDALGVDDAQGVDDALADFQGHLNLIFARARTLWKESAARVHPELQPSGYKLLAYVARTGDANAHQLAELFGIDKSMVSRQIRMLEDFGLVESRPDERDGRLRVLTATSEAQRTLATLRAENAGRMRAVLAELTPDEVRAASKAFRLLAEI</sequence>
<dbReference type="Gene3D" id="1.10.10.10">
    <property type="entry name" value="Winged helix-like DNA-binding domain superfamily/Winged helix DNA-binding domain"/>
    <property type="match status" value="1"/>
</dbReference>
<feature type="domain" description="HTH marR-type" evidence="4">
    <location>
        <begin position="22"/>
        <end position="157"/>
    </location>
</feature>
<evidence type="ECO:0000313" key="6">
    <source>
        <dbReference type="Proteomes" id="UP000515708"/>
    </source>
</evidence>